<dbReference type="EMBL" id="RBXB01000002">
    <property type="protein sequence ID" value="RKS97897.1"/>
    <property type="molecule type" value="Genomic_DNA"/>
</dbReference>
<protein>
    <submittedName>
        <fullName evidence="1">Uncharacterized protein</fullName>
    </submittedName>
</protein>
<keyword evidence="2" id="KW-1185">Reference proteome</keyword>
<dbReference type="Proteomes" id="UP000272428">
    <property type="component" value="Unassembled WGS sequence"/>
</dbReference>
<evidence type="ECO:0000313" key="1">
    <source>
        <dbReference type="EMBL" id="RKS97897.1"/>
    </source>
</evidence>
<accession>A0A495SCJ2</accession>
<reference evidence="1 2" key="1">
    <citation type="submission" date="2018-10" db="EMBL/GenBank/DDBJ databases">
        <title>Genomic Encyclopedia of Archaeal and Bacterial Type Strains, Phase II (KMG-II): from individual species to whole genera.</title>
        <authorList>
            <person name="Goeker M."/>
        </authorList>
    </citation>
    <scope>NUCLEOTIDE SEQUENCE [LARGE SCALE GENOMIC DNA]</scope>
    <source>
        <strain evidence="1 2">DSM 14219</strain>
    </source>
</reference>
<sequence length="133" mass="15162">MINFKYNFKTIAMSNILAGLFAHHSDYKKLEADLESSGFRNSDYIVYLDESHHNSQYLASVSVKDQSQTENAKDVFSQNAALKTYLFENMGIDQANYHSIRRFIDARSKAEIHDSPDVRIKASSNGIDSEVKF</sequence>
<proteinExistence type="predicted"/>
<comment type="caution">
    <text evidence="1">The sequence shown here is derived from an EMBL/GenBank/DDBJ whole genome shotgun (WGS) entry which is preliminary data.</text>
</comment>
<evidence type="ECO:0000313" key="2">
    <source>
        <dbReference type="Proteomes" id="UP000272428"/>
    </source>
</evidence>
<gene>
    <name evidence="1" type="ORF">BCF58_2031</name>
</gene>
<organism evidence="1 2">
    <name type="scientific">Chryseobacterium defluvii</name>
    <dbReference type="NCBI Taxonomy" id="160396"/>
    <lineage>
        <taxon>Bacteria</taxon>
        <taxon>Pseudomonadati</taxon>
        <taxon>Bacteroidota</taxon>
        <taxon>Flavobacteriia</taxon>
        <taxon>Flavobacteriales</taxon>
        <taxon>Weeksellaceae</taxon>
        <taxon>Chryseobacterium group</taxon>
        <taxon>Chryseobacterium</taxon>
    </lineage>
</organism>
<dbReference type="AlphaFoldDB" id="A0A495SCJ2"/>
<name>A0A495SCJ2_9FLAO</name>